<proteinExistence type="inferred from homology"/>
<comment type="subcellular location">
    <subcellularLocation>
        <location evidence="6">Cell membrane</location>
        <topology evidence="6">Multi-pass membrane protein</topology>
    </subcellularLocation>
    <subcellularLocation>
        <location evidence="1">Membrane</location>
        <topology evidence="1">Multi-pass membrane protein</topology>
    </subcellularLocation>
</comment>
<keyword evidence="5 7" id="KW-0472">Membrane</keyword>
<gene>
    <name evidence="8" type="ORF">DET61_102254</name>
</gene>
<evidence type="ECO:0000256" key="2">
    <source>
        <dbReference type="ARBA" id="ARBA00008034"/>
    </source>
</evidence>
<dbReference type="GO" id="GO:0010043">
    <property type="term" value="P:response to zinc ion"/>
    <property type="evidence" value="ECO:0007669"/>
    <property type="project" value="TreeGrafter"/>
</dbReference>
<reference evidence="8 9" key="1">
    <citation type="submission" date="2018-07" db="EMBL/GenBank/DDBJ databases">
        <title>Freshwater and sediment microbial communities from various areas in North America, analyzing microbe dynamics in response to fracking.</title>
        <authorList>
            <person name="Lamendella R."/>
        </authorList>
    </citation>
    <scope>NUCLEOTIDE SEQUENCE [LARGE SCALE GENOMIC DNA]</scope>
    <source>
        <strain evidence="8 9">105B</strain>
    </source>
</reference>
<organism evidence="8 9">
    <name type="scientific">Marinobacter nauticus</name>
    <name type="common">Marinobacter hydrocarbonoclasticus</name>
    <name type="synonym">Marinobacter aquaeolei</name>
    <dbReference type="NCBI Taxonomy" id="2743"/>
    <lineage>
        <taxon>Bacteria</taxon>
        <taxon>Pseudomonadati</taxon>
        <taxon>Pseudomonadota</taxon>
        <taxon>Gammaproteobacteria</taxon>
        <taxon>Pseudomonadales</taxon>
        <taxon>Marinobacteraceae</taxon>
        <taxon>Marinobacter</taxon>
    </lineage>
</organism>
<dbReference type="RefSeq" id="WP_114433865.1">
    <property type="nucleotide sequence ID" value="NZ_QPJI01000002.1"/>
</dbReference>
<dbReference type="AlphaFoldDB" id="A0A368Y2F3"/>
<dbReference type="GO" id="GO:0043190">
    <property type="term" value="C:ATP-binding cassette (ABC) transporter complex"/>
    <property type="evidence" value="ECO:0007669"/>
    <property type="project" value="InterPro"/>
</dbReference>
<dbReference type="Pfam" id="PF00950">
    <property type="entry name" value="ABC-3"/>
    <property type="match status" value="1"/>
</dbReference>
<feature type="transmembrane region" description="Helical" evidence="7">
    <location>
        <begin position="128"/>
        <end position="147"/>
    </location>
</feature>
<dbReference type="PANTHER" id="PTHR30477:SF19">
    <property type="entry name" value="METAL ABC TRANSPORTER PERMEASE"/>
    <property type="match status" value="1"/>
</dbReference>
<evidence type="ECO:0000256" key="1">
    <source>
        <dbReference type="ARBA" id="ARBA00004141"/>
    </source>
</evidence>
<sequence length="262" mass="27272">MVEYEWLLLPAAGSAMLCLLLVPLGFQVIARGVIFADLAIAQWAALGTLAGVYFPPNHTLAGAPVSSLMFALLAAVVVHLIFRRLAHAKEAWIGILYVVGASLAVLLVSGDPHGAQALQRAASGDLLWASWPAVLAVGMLSALVWLLSLWRPGWMTGAVFMPVFAVAVTYSVSLAGIYVVFATLIMTPLILGSLVGKGPFLAACCGIAGHLCAVVVSVMFDVPVGPAIVVASLAMSLLWLLVLRGLAAQNPGALRPEAGRGQ</sequence>
<keyword evidence="6" id="KW-0813">Transport</keyword>
<dbReference type="InterPro" id="IPR037294">
    <property type="entry name" value="ABC_BtuC-like"/>
</dbReference>
<dbReference type="SUPFAM" id="SSF81345">
    <property type="entry name" value="ABC transporter involved in vitamin B12 uptake, BtuC"/>
    <property type="match status" value="1"/>
</dbReference>
<keyword evidence="4 7" id="KW-1133">Transmembrane helix</keyword>
<feature type="transmembrane region" description="Helical" evidence="7">
    <location>
        <begin position="91"/>
        <end position="108"/>
    </location>
</feature>
<protein>
    <submittedName>
        <fullName evidence="8">Zinc/manganese transport system permease protein</fullName>
    </submittedName>
</protein>
<evidence type="ECO:0000256" key="4">
    <source>
        <dbReference type="ARBA" id="ARBA00022989"/>
    </source>
</evidence>
<evidence type="ECO:0000256" key="7">
    <source>
        <dbReference type="SAM" id="Phobius"/>
    </source>
</evidence>
<feature type="transmembrane region" description="Helical" evidence="7">
    <location>
        <begin position="226"/>
        <end position="247"/>
    </location>
</feature>
<name>A0A368Y2F3_MARNT</name>
<evidence type="ECO:0000313" key="8">
    <source>
        <dbReference type="EMBL" id="RCW73536.1"/>
    </source>
</evidence>
<dbReference type="EMBL" id="QPJI01000002">
    <property type="protein sequence ID" value="RCW73536.1"/>
    <property type="molecule type" value="Genomic_DNA"/>
</dbReference>
<feature type="transmembrane region" description="Helical" evidence="7">
    <location>
        <begin position="6"/>
        <end position="26"/>
    </location>
</feature>
<evidence type="ECO:0000256" key="6">
    <source>
        <dbReference type="RuleBase" id="RU003943"/>
    </source>
</evidence>
<feature type="transmembrane region" description="Helical" evidence="7">
    <location>
        <begin position="60"/>
        <end position="82"/>
    </location>
</feature>
<dbReference type="GO" id="GO:0055085">
    <property type="term" value="P:transmembrane transport"/>
    <property type="evidence" value="ECO:0007669"/>
    <property type="project" value="InterPro"/>
</dbReference>
<comment type="similarity">
    <text evidence="2 6">Belongs to the ABC-3 integral membrane protein family.</text>
</comment>
<keyword evidence="3 6" id="KW-0812">Transmembrane</keyword>
<evidence type="ECO:0000313" key="9">
    <source>
        <dbReference type="Proteomes" id="UP000253647"/>
    </source>
</evidence>
<feature type="transmembrane region" description="Helical" evidence="7">
    <location>
        <begin position="200"/>
        <end position="220"/>
    </location>
</feature>
<dbReference type="PANTHER" id="PTHR30477">
    <property type="entry name" value="ABC-TRANSPORTER METAL-BINDING PROTEIN"/>
    <property type="match status" value="1"/>
</dbReference>
<dbReference type="InterPro" id="IPR001626">
    <property type="entry name" value="ABC_TroCD"/>
</dbReference>
<dbReference type="Proteomes" id="UP000253647">
    <property type="component" value="Unassembled WGS sequence"/>
</dbReference>
<comment type="caution">
    <text evidence="8">The sequence shown here is derived from an EMBL/GenBank/DDBJ whole genome shotgun (WGS) entry which is preliminary data.</text>
</comment>
<evidence type="ECO:0000256" key="3">
    <source>
        <dbReference type="ARBA" id="ARBA00022692"/>
    </source>
</evidence>
<feature type="transmembrane region" description="Helical" evidence="7">
    <location>
        <begin position="33"/>
        <end position="54"/>
    </location>
</feature>
<accession>A0A368Y2F3</accession>
<evidence type="ECO:0000256" key="5">
    <source>
        <dbReference type="ARBA" id="ARBA00023136"/>
    </source>
</evidence>